<dbReference type="InterPro" id="IPR001841">
    <property type="entry name" value="Znf_RING"/>
</dbReference>
<feature type="compositionally biased region" description="Acidic residues" evidence="5">
    <location>
        <begin position="487"/>
        <end position="496"/>
    </location>
</feature>
<keyword evidence="1" id="KW-0479">Metal-binding</keyword>
<dbReference type="Proteomes" id="UP001365128">
    <property type="component" value="Unassembled WGS sequence"/>
</dbReference>
<feature type="compositionally biased region" description="Low complexity" evidence="5">
    <location>
        <begin position="15"/>
        <end position="33"/>
    </location>
</feature>
<keyword evidence="2 4" id="KW-0863">Zinc-finger</keyword>
<dbReference type="Gene3D" id="3.30.40.10">
    <property type="entry name" value="Zinc/RING finger domain, C3HC4 (zinc finger)"/>
    <property type="match status" value="1"/>
</dbReference>
<dbReference type="EMBL" id="JBBPDW010000002">
    <property type="protein sequence ID" value="KAK7555914.1"/>
    <property type="molecule type" value="Genomic_DNA"/>
</dbReference>
<dbReference type="PROSITE" id="PS00518">
    <property type="entry name" value="ZF_RING_1"/>
    <property type="match status" value="1"/>
</dbReference>
<feature type="compositionally biased region" description="Low complexity" evidence="5">
    <location>
        <begin position="1067"/>
        <end position="1081"/>
    </location>
</feature>
<feature type="region of interest" description="Disordered" evidence="5">
    <location>
        <begin position="1103"/>
        <end position="1179"/>
    </location>
</feature>
<evidence type="ECO:0000259" key="6">
    <source>
        <dbReference type="PROSITE" id="PS50089"/>
    </source>
</evidence>
<name>A0ABR1MQE1_9PEZI</name>
<evidence type="ECO:0000313" key="8">
    <source>
        <dbReference type="Proteomes" id="UP001365128"/>
    </source>
</evidence>
<feature type="compositionally biased region" description="Acidic residues" evidence="5">
    <location>
        <begin position="370"/>
        <end position="389"/>
    </location>
</feature>
<feature type="compositionally biased region" description="Acidic residues" evidence="5">
    <location>
        <begin position="511"/>
        <end position="526"/>
    </location>
</feature>
<feature type="compositionally biased region" description="Basic and acidic residues" evidence="5">
    <location>
        <begin position="56"/>
        <end position="82"/>
    </location>
</feature>
<evidence type="ECO:0000256" key="5">
    <source>
        <dbReference type="SAM" id="MobiDB-lite"/>
    </source>
</evidence>
<feature type="compositionally biased region" description="Low complexity" evidence="5">
    <location>
        <begin position="759"/>
        <end position="776"/>
    </location>
</feature>
<evidence type="ECO:0000256" key="1">
    <source>
        <dbReference type="ARBA" id="ARBA00022723"/>
    </source>
</evidence>
<evidence type="ECO:0000256" key="3">
    <source>
        <dbReference type="ARBA" id="ARBA00022833"/>
    </source>
</evidence>
<comment type="caution">
    <text evidence="7">The sequence shown here is derived from an EMBL/GenBank/DDBJ whole genome shotgun (WGS) entry which is preliminary data.</text>
</comment>
<evidence type="ECO:0000313" key="7">
    <source>
        <dbReference type="EMBL" id="KAK7555914.1"/>
    </source>
</evidence>
<feature type="compositionally biased region" description="Polar residues" evidence="5">
    <location>
        <begin position="354"/>
        <end position="365"/>
    </location>
</feature>
<feature type="compositionally biased region" description="Polar residues" evidence="5">
    <location>
        <begin position="1005"/>
        <end position="1017"/>
    </location>
</feature>
<feature type="compositionally biased region" description="Acidic residues" evidence="5">
    <location>
        <begin position="596"/>
        <end position="607"/>
    </location>
</feature>
<feature type="compositionally biased region" description="Polar residues" evidence="5">
    <location>
        <begin position="890"/>
        <end position="920"/>
    </location>
</feature>
<feature type="compositionally biased region" description="Low complexity" evidence="5">
    <location>
        <begin position="42"/>
        <end position="55"/>
    </location>
</feature>
<gene>
    <name evidence="7" type="ORF">IWX46DRAFT_637360</name>
</gene>
<dbReference type="SUPFAM" id="SSF57850">
    <property type="entry name" value="RING/U-box"/>
    <property type="match status" value="1"/>
</dbReference>
<dbReference type="InterPro" id="IPR013083">
    <property type="entry name" value="Znf_RING/FYVE/PHD"/>
</dbReference>
<dbReference type="SMART" id="SM00184">
    <property type="entry name" value="RING"/>
    <property type="match status" value="1"/>
</dbReference>
<dbReference type="InterPro" id="IPR017907">
    <property type="entry name" value="Znf_RING_CS"/>
</dbReference>
<feature type="compositionally biased region" description="Low complexity" evidence="5">
    <location>
        <begin position="405"/>
        <end position="417"/>
    </location>
</feature>
<feature type="region of interest" description="Disordered" evidence="5">
    <location>
        <begin position="351"/>
        <end position="674"/>
    </location>
</feature>
<evidence type="ECO:0000256" key="4">
    <source>
        <dbReference type="PROSITE-ProRule" id="PRU00175"/>
    </source>
</evidence>
<feature type="compositionally biased region" description="Basic residues" evidence="5">
    <location>
        <begin position="458"/>
        <end position="475"/>
    </location>
</feature>
<dbReference type="CDD" id="cd16568">
    <property type="entry name" value="RING-HC_ScPSH1-like"/>
    <property type="match status" value="1"/>
</dbReference>
<feature type="domain" description="RING-type" evidence="6">
    <location>
        <begin position="107"/>
        <end position="148"/>
    </location>
</feature>
<protein>
    <recommendedName>
        <fullName evidence="6">RING-type domain-containing protein</fullName>
    </recommendedName>
</protein>
<dbReference type="PANTHER" id="PTHR15898:SF13">
    <property type="entry name" value="BIFUNCTIONAL APOPTOSIS REGULATOR"/>
    <property type="match status" value="1"/>
</dbReference>
<feature type="compositionally biased region" description="Low complexity" evidence="5">
    <location>
        <begin position="428"/>
        <end position="437"/>
    </location>
</feature>
<proteinExistence type="predicted"/>
<keyword evidence="8" id="KW-1185">Reference proteome</keyword>
<feature type="region of interest" description="Disordered" evidence="5">
    <location>
        <begin position="716"/>
        <end position="865"/>
    </location>
</feature>
<feature type="compositionally biased region" description="Low complexity" evidence="5">
    <location>
        <begin position="844"/>
        <end position="857"/>
    </location>
</feature>
<keyword evidence="3" id="KW-0862">Zinc</keyword>
<feature type="compositionally biased region" description="Low complexity" evidence="5">
    <location>
        <begin position="947"/>
        <end position="988"/>
    </location>
</feature>
<dbReference type="PROSITE" id="PS50089">
    <property type="entry name" value="ZF_RING_2"/>
    <property type="match status" value="1"/>
</dbReference>
<feature type="compositionally biased region" description="Basic and acidic residues" evidence="5">
    <location>
        <begin position="989"/>
        <end position="1003"/>
    </location>
</feature>
<feature type="compositionally biased region" description="Low complexity" evidence="5">
    <location>
        <begin position="1028"/>
        <end position="1046"/>
    </location>
</feature>
<feature type="region of interest" description="Disordered" evidence="5">
    <location>
        <begin position="1"/>
        <end position="82"/>
    </location>
</feature>
<dbReference type="PANTHER" id="PTHR15898">
    <property type="entry name" value="BIFUNCTIONAL APOPTOSIS REGULATOR"/>
    <property type="match status" value="1"/>
</dbReference>
<feature type="compositionally biased region" description="Polar residues" evidence="5">
    <location>
        <begin position="794"/>
        <end position="812"/>
    </location>
</feature>
<organism evidence="7 8">
    <name type="scientific">Phyllosticta citricarpa</name>
    <dbReference type="NCBI Taxonomy" id="55181"/>
    <lineage>
        <taxon>Eukaryota</taxon>
        <taxon>Fungi</taxon>
        <taxon>Dikarya</taxon>
        <taxon>Ascomycota</taxon>
        <taxon>Pezizomycotina</taxon>
        <taxon>Dothideomycetes</taxon>
        <taxon>Dothideomycetes incertae sedis</taxon>
        <taxon>Botryosphaeriales</taxon>
        <taxon>Phyllostictaceae</taxon>
        <taxon>Phyllosticta</taxon>
    </lineage>
</organism>
<feature type="compositionally biased region" description="Acidic residues" evidence="5">
    <location>
        <begin position="441"/>
        <end position="454"/>
    </location>
</feature>
<feature type="compositionally biased region" description="Polar residues" evidence="5">
    <location>
        <begin position="723"/>
        <end position="736"/>
    </location>
</feature>
<reference evidence="7 8" key="1">
    <citation type="submission" date="2024-04" db="EMBL/GenBank/DDBJ databases">
        <title>Phyllosticta paracitricarpa is synonymous to the EU quarantine fungus P. citricarpa based on phylogenomic analyses.</title>
        <authorList>
            <consortium name="Lawrence Berkeley National Laboratory"/>
            <person name="Van Ingen-Buijs V.A."/>
            <person name="Van Westerhoven A.C."/>
            <person name="Haridas S."/>
            <person name="Skiadas P."/>
            <person name="Martin F."/>
            <person name="Groenewald J.Z."/>
            <person name="Crous P.W."/>
            <person name="Seidl M.F."/>
        </authorList>
    </citation>
    <scope>NUCLEOTIDE SEQUENCE [LARGE SCALE GENOMIC DNA]</scope>
    <source>
        <strain evidence="7 8">CBS 122670</strain>
    </source>
</reference>
<evidence type="ECO:0000256" key="2">
    <source>
        <dbReference type="ARBA" id="ARBA00022771"/>
    </source>
</evidence>
<feature type="compositionally biased region" description="Polar residues" evidence="5">
    <location>
        <begin position="933"/>
        <end position="946"/>
    </location>
</feature>
<feature type="compositionally biased region" description="Low complexity" evidence="5">
    <location>
        <begin position="1154"/>
        <end position="1171"/>
    </location>
</feature>
<sequence length="1179" mass="126976">MDLPPGFSRPTRQKTPASSSNTPSTSSSTLPTSLDMAPTRQPSAPAAKASRASRSLAHDKNLHPSSKDSLKSTSSKKLEEAPKVDKNEEMLRFFRSDFDSLRSLITCKICDRLLYEPYVISCGHTYCYSCLCTWFVNNRNRKTCPDCRSVVIHPPAPAYLIREMTTVFINRTELLPTGETEDQHKQWQKEEADIVQADKSNSDGQTGGLFKGCFKVRPEAGLRVVRDQNDGIDRCPMCAWELVDRECSQCGLQFDETGALTWDNSFTGFSDMDETSEHDTFSEDLEADIDGESEDSAMGMDEDDDMDDMPNEYYDNENNFADNYAVRRWLAHEMARPQVFGFGAPRRRAAHSAAGSNRRSYSASIASDMVSEDTEMGTLEEEDEDEDDGSSMHSFIDDGEPEMPSSSRASGSMASQTPTPPRRRRVATSESSSNASHSVEEVDDDEDDDVDDEGPISHGRRRTMFHALQQRRPRARVAPSTSSVGDDSIDGEFDEEATQHLLREAGWSPLEPEDQDDEMVEDDDDSDGGRTTVGWAPIANSVERSRAGGSLTPTADRPNVAIRPPSRAGNTRFLDGSRGLRRRSSVLSGSSGANYEDGEADDDDSDIDRDGDNSTRSPVVRPRSSRVRLRGGGAGSSSRPPSSAFSGNAVDQESEGDSDETAGPGARSRRFRGHRQEYDPRISLFFAQHMAELRDIDMERQDAVLGHLNELRATTPVARPRTVNRNRNSAYASQHQALPNSALPPLSPPANVPARLRTPSNHNSSGGSSAAMSPRSGRSHGLSSQATLAAAESSIYSQRRNPTPSSVASGTTAADAPAQVQNFMEGPHAWSNNSATDASDRPLSRTSTSSSRRSSGSYQGPISPGLNFAARLAQTRNPFNPYMALGPRPRQSNQRLREQSSTATLRPRQSQRGLRQQPSHGNVRDANVPAQHVRQQSSRVNLRSQPSQHRLSSQASSRALRNANAGGMHQSNGSTTSIGSNGSTSGRSRLTEEERLSRARELVISRQQALSTGTNPFTAGRGRGRPPSQDSTSSTGASSRSSSQYSVGHAPSPTGVMPGPEYGSRSGPAPTQTLAQQQQGLASTAGYRPAPARRVMHRYAEQSLTGQQGGVGTVSSGSGVNSAAPGLARTRAQPASGLGAQTYGLDNGQGNAGGSARAGSVASSPASSAVTAGGGVGRY</sequence>
<dbReference type="InterPro" id="IPR027370">
    <property type="entry name" value="Znf-RING_euk"/>
</dbReference>
<feature type="region of interest" description="Disordered" evidence="5">
    <location>
        <begin position="879"/>
        <end position="1084"/>
    </location>
</feature>
<dbReference type="Pfam" id="PF13445">
    <property type="entry name" value="zf-RING_UBOX"/>
    <property type="match status" value="1"/>
</dbReference>
<accession>A0ABR1MQE1</accession>